<dbReference type="GO" id="GO:0006310">
    <property type="term" value="P:DNA recombination"/>
    <property type="evidence" value="ECO:0007669"/>
    <property type="project" value="UniProtKB-UniRule"/>
</dbReference>
<dbReference type="Gene3D" id="1.20.1440.120">
    <property type="entry name" value="Recombination protein O, C-terminal domain"/>
    <property type="match status" value="1"/>
</dbReference>
<accession>A0A5K7YDZ8</accession>
<name>A0A5K7YDZ8_9BACT</name>
<evidence type="ECO:0000256" key="1">
    <source>
        <dbReference type="ARBA" id="ARBA00007452"/>
    </source>
</evidence>
<evidence type="ECO:0000256" key="7">
    <source>
        <dbReference type="HAMAP-Rule" id="MF_00201"/>
    </source>
</evidence>
<dbReference type="OrthoDB" id="9780797at2"/>
<dbReference type="AlphaFoldDB" id="A0A5K7YDZ8"/>
<organism evidence="9 10">
    <name type="scientific">Desulfosarcina alkanivorans</name>
    <dbReference type="NCBI Taxonomy" id="571177"/>
    <lineage>
        <taxon>Bacteria</taxon>
        <taxon>Pseudomonadati</taxon>
        <taxon>Thermodesulfobacteriota</taxon>
        <taxon>Desulfobacteria</taxon>
        <taxon>Desulfobacterales</taxon>
        <taxon>Desulfosarcinaceae</taxon>
        <taxon>Desulfosarcina</taxon>
    </lineage>
</organism>
<evidence type="ECO:0000259" key="8">
    <source>
        <dbReference type="Pfam" id="PF11967"/>
    </source>
</evidence>
<evidence type="ECO:0000256" key="5">
    <source>
        <dbReference type="ARBA" id="ARBA00023204"/>
    </source>
</evidence>
<evidence type="ECO:0000256" key="6">
    <source>
        <dbReference type="ARBA" id="ARBA00033409"/>
    </source>
</evidence>
<dbReference type="InterPro" id="IPR022572">
    <property type="entry name" value="DNA_rep/recomb_RecO_N"/>
</dbReference>
<dbReference type="GO" id="GO:0006302">
    <property type="term" value="P:double-strand break repair"/>
    <property type="evidence" value="ECO:0007669"/>
    <property type="project" value="TreeGrafter"/>
</dbReference>
<dbReference type="InterPro" id="IPR003717">
    <property type="entry name" value="RecO"/>
</dbReference>
<sequence length="269" mass="30003">MACLSTPAILLRRIEFGDYDLIVTLFTRAQGKTSAIAKSAKKSVKRFPGVLEPFSRLNVVLARGRGKGMPVLQEASLEDPFFKIRESIVKTAYASYWMELIYLWMAEGEPQEPLYRLMLHVLEALNSGETPVEVLSILFQMRFLSLAGFRPNFDHCHACKTCLDQIRHASVFSDPAKGGIVCPSCGIPANGLLKISKGTLKQLMWTDSGGLERAARVRFTPTAVAEGLTFLESFVPFHIGKRPKSLKVLRNIRQVVNKKTNMSKGYQPP</sequence>
<keyword evidence="3 7" id="KW-0227">DNA damage</keyword>
<evidence type="ECO:0000256" key="2">
    <source>
        <dbReference type="ARBA" id="ARBA00021310"/>
    </source>
</evidence>
<evidence type="ECO:0000256" key="3">
    <source>
        <dbReference type="ARBA" id="ARBA00022763"/>
    </source>
</evidence>
<keyword evidence="10" id="KW-1185">Reference proteome</keyword>
<dbReference type="Pfam" id="PF02565">
    <property type="entry name" value="RecO_C"/>
    <property type="match status" value="1"/>
</dbReference>
<proteinExistence type="inferred from homology"/>
<evidence type="ECO:0000313" key="9">
    <source>
        <dbReference type="EMBL" id="BBO67732.1"/>
    </source>
</evidence>
<dbReference type="SUPFAM" id="SSF50249">
    <property type="entry name" value="Nucleic acid-binding proteins"/>
    <property type="match status" value="1"/>
</dbReference>
<dbReference type="InterPro" id="IPR012340">
    <property type="entry name" value="NA-bd_OB-fold"/>
</dbReference>
<dbReference type="GO" id="GO:0043590">
    <property type="term" value="C:bacterial nucleoid"/>
    <property type="evidence" value="ECO:0007669"/>
    <property type="project" value="TreeGrafter"/>
</dbReference>
<dbReference type="PANTHER" id="PTHR33991:SF1">
    <property type="entry name" value="DNA REPAIR PROTEIN RECO"/>
    <property type="match status" value="1"/>
</dbReference>
<dbReference type="Gene3D" id="2.40.50.140">
    <property type="entry name" value="Nucleic acid-binding proteins"/>
    <property type="match status" value="1"/>
</dbReference>
<dbReference type="HAMAP" id="MF_00201">
    <property type="entry name" value="RecO"/>
    <property type="match status" value="1"/>
</dbReference>
<comment type="similarity">
    <text evidence="1 7">Belongs to the RecO family.</text>
</comment>
<comment type="function">
    <text evidence="7">Involved in DNA repair and RecF pathway recombination.</text>
</comment>
<reference evidence="9 10" key="1">
    <citation type="submission" date="2019-11" db="EMBL/GenBank/DDBJ databases">
        <title>Comparative genomics of hydrocarbon-degrading Desulfosarcina strains.</title>
        <authorList>
            <person name="Watanabe M."/>
            <person name="Kojima H."/>
            <person name="Fukui M."/>
        </authorList>
    </citation>
    <scope>NUCLEOTIDE SEQUENCE [LARGE SCALE GENOMIC DNA]</scope>
    <source>
        <strain evidence="9 10">PL12</strain>
    </source>
</reference>
<dbReference type="Pfam" id="PF11967">
    <property type="entry name" value="RecO_N"/>
    <property type="match status" value="1"/>
</dbReference>
<dbReference type="EMBL" id="AP021874">
    <property type="protein sequence ID" value="BBO67732.1"/>
    <property type="molecule type" value="Genomic_DNA"/>
</dbReference>
<evidence type="ECO:0000256" key="4">
    <source>
        <dbReference type="ARBA" id="ARBA00023172"/>
    </source>
</evidence>
<dbReference type="InterPro" id="IPR037278">
    <property type="entry name" value="ARFGAP/RecO"/>
</dbReference>
<dbReference type="PANTHER" id="PTHR33991">
    <property type="entry name" value="DNA REPAIR PROTEIN RECO"/>
    <property type="match status" value="1"/>
</dbReference>
<feature type="domain" description="DNA replication/recombination mediator RecO N-terminal" evidence="8">
    <location>
        <begin position="1"/>
        <end position="81"/>
    </location>
</feature>
<dbReference type="SUPFAM" id="SSF57863">
    <property type="entry name" value="ArfGap/RecO-like zinc finger"/>
    <property type="match status" value="1"/>
</dbReference>
<keyword evidence="4 7" id="KW-0233">DNA recombination</keyword>
<dbReference type="KEGG" id="dalk:DSCA_16620"/>
<dbReference type="Proteomes" id="UP000427906">
    <property type="component" value="Chromosome"/>
</dbReference>
<dbReference type="NCBIfam" id="TIGR00613">
    <property type="entry name" value="reco"/>
    <property type="match status" value="1"/>
</dbReference>
<gene>
    <name evidence="7 9" type="primary">recO</name>
    <name evidence="9" type="ORF">DSCA_16620</name>
</gene>
<evidence type="ECO:0000313" key="10">
    <source>
        <dbReference type="Proteomes" id="UP000427906"/>
    </source>
</evidence>
<keyword evidence="5 7" id="KW-0234">DNA repair</keyword>
<dbReference type="RefSeq" id="WP_155315959.1">
    <property type="nucleotide sequence ID" value="NZ_AP021874.1"/>
</dbReference>
<dbReference type="InterPro" id="IPR042242">
    <property type="entry name" value="RecO_C"/>
</dbReference>
<protein>
    <recommendedName>
        <fullName evidence="2 7">DNA repair protein RecO</fullName>
    </recommendedName>
    <alternativeName>
        <fullName evidence="6 7">Recombination protein O</fullName>
    </alternativeName>
</protein>